<keyword evidence="4 5" id="KW-0173">Coenzyme A biosynthesis</keyword>
<dbReference type="InterPro" id="IPR027417">
    <property type="entry name" value="P-loop_NTPase"/>
</dbReference>
<organism evidence="7">
    <name type="scientific">Leucothrix mucor</name>
    <dbReference type="NCBI Taxonomy" id="45248"/>
    <lineage>
        <taxon>Bacteria</taxon>
        <taxon>Pseudomonadati</taxon>
        <taxon>Pseudomonadota</taxon>
        <taxon>Gammaproteobacteria</taxon>
        <taxon>Thiotrichales</taxon>
        <taxon>Thiotrichaceae</taxon>
        <taxon>Leucothrix</taxon>
    </lineage>
</organism>
<keyword evidence="3 5" id="KW-0067">ATP-binding</keyword>
<comment type="catalytic activity">
    <reaction evidence="5">
        <text>3'-dephospho-CoA + ATP = ADP + CoA + H(+)</text>
        <dbReference type="Rhea" id="RHEA:18245"/>
        <dbReference type="ChEBI" id="CHEBI:15378"/>
        <dbReference type="ChEBI" id="CHEBI:30616"/>
        <dbReference type="ChEBI" id="CHEBI:57287"/>
        <dbReference type="ChEBI" id="CHEBI:57328"/>
        <dbReference type="ChEBI" id="CHEBI:456216"/>
        <dbReference type="EC" id="2.7.1.24"/>
    </reaction>
</comment>
<comment type="subcellular location">
    <subcellularLocation>
        <location evidence="5">Cytoplasm</location>
    </subcellularLocation>
</comment>
<reference evidence="7" key="1">
    <citation type="journal article" date="2020" name="mSystems">
        <title>Genome- and Community-Level Interaction Insights into Carbon Utilization and Element Cycling Functions of Hydrothermarchaeota in Hydrothermal Sediment.</title>
        <authorList>
            <person name="Zhou Z."/>
            <person name="Liu Y."/>
            <person name="Xu W."/>
            <person name="Pan J."/>
            <person name="Luo Z.H."/>
            <person name="Li M."/>
        </authorList>
    </citation>
    <scope>NUCLEOTIDE SEQUENCE [LARGE SCALE GENOMIC DNA]</scope>
    <source>
        <strain evidence="7">HyVt-493</strain>
    </source>
</reference>
<dbReference type="CDD" id="cd02022">
    <property type="entry name" value="DPCK"/>
    <property type="match status" value="1"/>
</dbReference>
<dbReference type="PANTHER" id="PTHR10695:SF46">
    <property type="entry name" value="BIFUNCTIONAL COENZYME A SYNTHASE-RELATED"/>
    <property type="match status" value="1"/>
</dbReference>
<dbReference type="Gene3D" id="3.40.50.300">
    <property type="entry name" value="P-loop containing nucleotide triphosphate hydrolases"/>
    <property type="match status" value="1"/>
</dbReference>
<keyword evidence="5 7" id="KW-0418">Kinase</keyword>
<dbReference type="UniPathway" id="UPA00241">
    <property type="reaction ID" value="UER00356"/>
</dbReference>
<keyword evidence="5" id="KW-0963">Cytoplasm</keyword>
<evidence type="ECO:0000256" key="1">
    <source>
        <dbReference type="ARBA" id="ARBA00009018"/>
    </source>
</evidence>
<evidence type="ECO:0000256" key="2">
    <source>
        <dbReference type="ARBA" id="ARBA00022741"/>
    </source>
</evidence>
<dbReference type="GO" id="GO:0005524">
    <property type="term" value="F:ATP binding"/>
    <property type="evidence" value="ECO:0007669"/>
    <property type="project" value="UniProtKB-UniRule"/>
</dbReference>
<comment type="pathway">
    <text evidence="5">Cofactor biosynthesis; coenzyme A biosynthesis; CoA from (R)-pantothenate: step 5/5.</text>
</comment>
<dbReference type="GO" id="GO:0005737">
    <property type="term" value="C:cytoplasm"/>
    <property type="evidence" value="ECO:0007669"/>
    <property type="project" value="UniProtKB-SubCell"/>
</dbReference>
<name>A0A7V2T3R4_LEUMU</name>
<dbReference type="SUPFAM" id="SSF52540">
    <property type="entry name" value="P-loop containing nucleoside triphosphate hydrolases"/>
    <property type="match status" value="1"/>
</dbReference>
<keyword evidence="2 5" id="KW-0547">Nucleotide-binding</keyword>
<accession>A0A7V2T3R4</accession>
<dbReference type="HAMAP" id="MF_00376">
    <property type="entry name" value="Dephospho_CoA_kinase"/>
    <property type="match status" value="1"/>
</dbReference>
<comment type="function">
    <text evidence="5">Catalyzes the phosphorylation of the 3'-hydroxyl group of dephosphocoenzyme A to form coenzyme A.</text>
</comment>
<dbReference type="AlphaFoldDB" id="A0A7V2T3R4"/>
<evidence type="ECO:0000256" key="5">
    <source>
        <dbReference type="HAMAP-Rule" id="MF_00376"/>
    </source>
</evidence>
<dbReference type="Pfam" id="PF01121">
    <property type="entry name" value="CoaE"/>
    <property type="match status" value="1"/>
</dbReference>
<dbReference type="EC" id="2.7.1.24" evidence="5 6"/>
<comment type="caution">
    <text evidence="7">The sequence shown here is derived from an EMBL/GenBank/DDBJ whole genome shotgun (WGS) entry which is preliminary data.</text>
</comment>
<keyword evidence="5 7" id="KW-0808">Transferase</keyword>
<evidence type="ECO:0000256" key="3">
    <source>
        <dbReference type="ARBA" id="ARBA00022840"/>
    </source>
</evidence>
<proteinExistence type="inferred from homology"/>
<feature type="binding site" evidence="5">
    <location>
        <begin position="11"/>
        <end position="16"/>
    </location>
    <ligand>
        <name>ATP</name>
        <dbReference type="ChEBI" id="CHEBI:30616"/>
    </ligand>
</feature>
<dbReference type="GO" id="GO:0015937">
    <property type="term" value="P:coenzyme A biosynthetic process"/>
    <property type="evidence" value="ECO:0007669"/>
    <property type="project" value="UniProtKB-UniRule"/>
</dbReference>
<evidence type="ECO:0000313" key="7">
    <source>
        <dbReference type="EMBL" id="HFC93003.1"/>
    </source>
</evidence>
<protein>
    <recommendedName>
        <fullName evidence="5 6">Dephospho-CoA kinase</fullName>
        <ecNumber evidence="5 6">2.7.1.24</ecNumber>
    </recommendedName>
    <alternativeName>
        <fullName evidence="5">Dephosphocoenzyme A kinase</fullName>
    </alternativeName>
</protein>
<evidence type="ECO:0000256" key="6">
    <source>
        <dbReference type="NCBIfam" id="TIGR00152"/>
    </source>
</evidence>
<evidence type="ECO:0000256" key="4">
    <source>
        <dbReference type="ARBA" id="ARBA00022993"/>
    </source>
</evidence>
<comment type="similarity">
    <text evidence="1 5">Belongs to the CoaE family.</text>
</comment>
<gene>
    <name evidence="5" type="primary">coaE</name>
    <name evidence="7" type="ORF">ENJ51_09345</name>
</gene>
<sequence length="200" mass="22219">MIKIGLTGGIGCGKSTVTNAFTRKGITIIDADKIAHDVVKPNSEALSEITTIFGNALLQQDGSLDRLALKKQVFSDASKLKQLEAILHPKIYLEIKNKLQQSTSANGLPYIIADIPLLIEKHYRGLFDQIIVVDCLPEQQIQRVQQRDGLDIKIIQSIMDKQVSREQRLKYATHILDNSGSKASLLRQLDSLHDSFISLS</sequence>
<dbReference type="NCBIfam" id="TIGR00152">
    <property type="entry name" value="dephospho-CoA kinase"/>
    <property type="match status" value="1"/>
</dbReference>
<dbReference type="PANTHER" id="PTHR10695">
    <property type="entry name" value="DEPHOSPHO-COA KINASE-RELATED"/>
    <property type="match status" value="1"/>
</dbReference>
<dbReference type="PROSITE" id="PS51219">
    <property type="entry name" value="DPCK"/>
    <property type="match status" value="1"/>
</dbReference>
<dbReference type="InterPro" id="IPR001977">
    <property type="entry name" value="Depp_CoAkinase"/>
</dbReference>
<dbReference type="EMBL" id="DRMS01000348">
    <property type="protein sequence ID" value="HFC93003.1"/>
    <property type="molecule type" value="Genomic_DNA"/>
</dbReference>
<dbReference type="Proteomes" id="UP000885750">
    <property type="component" value="Unassembled WGS sequence"/>
</dbReference>
<dbReference type="GO" id="GO:0004140">
    <property type="term" value="F:dephospho-CoA kinase activity"/>
    <property type="evidence" value="ECO:0007669"/>
    <property type="project" value="UniProtKB-UniRule"/>
</dbReference>